<dbReference type="OrthoDB" id="361534at2"/>
<evidence type="ECO:0000313" key="1">
    <source>
        <dbReference type="EMBL" id="ERF61406.1"/>
    </source>
</evidence>
<dbReference type="RefSeq" id="WP_021329708.1">
    <property type="nucleotide sequence ID" value="NZ_AUZJ01000013.1"/>
</dbReference>
<dbReference type="PATRIC" id="fig|1125725.3.peg.566"/>
<gene>
    <name evidence="2" type="ORF">HMPREF0860_0830</name>
    <name evidence="1" type="ORF">HMPREF1325_2124</name>
</gene>
<evidence type="ECO:0000313" key="2">
    <source>
        <dbReference type="EMBL" id="ERK04488.1"/>
    </source>
</evidence>
<dbReference type="EMBL" id="AUZJ01000013">
    <property type="protein sequence ID" value="ERF61406.1"/>
    <property type="molecule type" value="Genomic_DNA"/>
</dbReference>
<dbReference type="EMBL" id="AVQI01000020">
    <property type="protein sequence ID" value="ERK04488.1"/>
    <property type="molecule type" value="Genomic_DNA"/>
</dbReference>
<dbReference type="Proteomes" id="UP000016412">
    <property type="component" value="Unassembled WGS sequence"/>
</dbReference>
<evidence type="ECO:0000313" key="3">
    <source>
        <dbReference type="Proteomes" id="UP000016412"/>
    </source>
</evidence>
<dbReference type="AlphaFoldDB" id="U1FPI1"/>
<protein>
    <submittedName>
        <fullName evidence="1">Uncharacterized protein</fullName>
    </submittedName>
</protein>
<dbReference type="eggNOG" id="ENOG5031CW2">
    <property type="taxonomic scope" value="Bacteria"/>
</dbReference>
<dbReference type="STRING" id="1125725.HMPREF1325_2124"/>
<dbReference type="Proteomes" id="UP000016646">
    <property type="component" value="Unassembled WGS sequence"/>
</dbReference>
<sequence>MKKNLPIKTPCSEAAGTKSLLFMFAAALLFLSLLFMSCTSSVELRANGDGSVNITYDAAFGSAFIEIMQALSGGGTSPLFDADEMTAQFRAAGVNDVRITSPADTSLGIRLCLPKNGIAPVSQSGCISRSANSLSLVLSPESSAKLYKLLPETMQSYIDLCMAPLFLGEPMEQNEYVDLIASVYGQALADELKRSKIKISLFAPNDEKKASKTVELSLAELLTSTKPVSFSVKW</sequence>
<evidence type="ECO:0000313" key="4">
    <source>
        <dbReference type="Proteomes" id="UP000016646"/>
    </source>
</evidence>
<name>U1FPI1_TRESO</name>
<accession>U1FPI1</accession>
<comment type="caution">
    <text evidence="1">The sequence shown here is derived from an EMBL/GenBank/DDBJ whole genome shotgun (WGS) entry which is preliminary data.</text>
</comment>
<organism evidence="1 3">
    <name type="scientific">Treponema socranskii subsp. socranskii VPI DR56BR1116 = ATCC 35536</name>
    <dbReference type="NCBI Taxonomy" id="1125725"/>
    <lineage>
        <taxon>Bacteria</taxon>
        <taxon>Pseudomonadati</taxon>
        <taxon>Spirochaetota</taxon>
        <taxon>Spirochaetia</taxon>
        <taxon>Spirochaetales</taxon>
        <taxon>Treponemataceae</taxon>
        <taxon>Treponema</taxon>
    </lineage>
</organism>
<reference evidence="3 4" key="1">
    <citation type="submission" date="2013-08" db="EMBL/GenBank/DDBJ databases">
        <authorList>
            <person name="Durkin A.S."/>
            <person name="Haft D.R."/>
            <person name="McCorrison J."/>
            <person name="Torralba M."/>
            <person name="Gillis M."/>
            <person name="Haft D.H."/>
            <person name="Methe B."/>
            <person name="Sutton G."/>
            <person name="Nelson K.E."/>
        </authorList>
    </citation>
    <scope>NUCLEOTIDE SEQUENCE [LARGE SCALE GENOMIC DNA]</scope>
    <source>
        <strain evidence="2 4">ATCC 35536</strain>
        <strain evidence="1 3">VPI DR56BR1116</strain>
    </source>
</reference>
<keyword evidence="4" id="KW-1185">Reference proteome</keyword>
<proteinExistence type="predicted"/>